<feature type="domain" description="Ketosynthase family 3 (KS3)" evidence="7">
    <location>
        <begin position="115"/>
        <end position="524"/>
    </location>
</feature>
<evidence type="ECO:0000256" key="3">
    <source>
        <dbReference type="ARBA" id="ARBA00022553"/>
    </source>
</evidence>
<reference evidence="8" key="1">
    <citation type="submission" date="2019-02" db="EMBL/GenBank/DDBJ databases">
        <authorList>
            <person name="Gruber-Vodicka R. H."/>
            <person name="Seah K. B. B."/>
        </authorList>
    </citation>
    <scope>NUCLEOTIDE SEQUENCE</scope>
    <source>
        <strain evidence="8">BECK_BZ106</strain>
    </source>
</reference>
<evidence type="ECO:0000256" key="5">
    <source>
        <dbReference type="ARBA" id="ARBA00054155"/>
    </source>
</evidence>
<organism evidence="8">
    <name type="scientific">Candidatus Kentrum sp. FW</name>
    <dbReference type="NCBI Taxonomy" id="2126338"/>
    <lineage>
        <taxon>Bacteria</taxon>
        <taxon>Pseudomonadati</taxon>
        <taxon>Pseudomonadota</taxon>
        <taxon>Gammaproteobacteria</taxon>
        <taxon>Candidatus Kentrum</taxon>
    </lineage>
</organism>
<dbReference type="SMART" id="SM00825">
    <property type="entry name" value="PKS_KS"/>
    <property type="match status" value="1"/>
</dbReference>
<evidence type="ECO:0000313" key="8">
    <source>
        <dbReference type="EMBL" id="VFJ46736.1"/>
    </source>
</evidence>
<dbReference type="InterPro" id="IPR018201">
    <property type="entry name" value="Ketoacyl_synth_AS"/>
</dbReference>
<dbReference type="SMART" id="SM01294">
    <property type="entry name" value="PKS_PP_betabranch"/>
    <property type="match status" value="1"/>
</dbReference>
<dbReference type="Pfam" id="PF00698">
    <property type="entry name" value="Acyl_transf_1"/>
    <property type="match status" value="1"/>
</dbReference>
<dbReference type="CDD" id="cd00833">
    <property type="entry name" value="PKS"/>
    <property type="match status" value="1"/>
</dbReference>
<dbReference type="InterPro" id="IPR014030">
    <property type="entry name" value="Ketoacyl_synth_N"/>
</dbReference>
<keyword evidence="4" id="KW-0808">Transferase</keyword>
<evidence type="ECO:0000256" key="1">
    <source>
        <dbReference type="ARBA" id="ARBA00005194"/>
    </source>
</evidence>
<evidence type="ECO:0000256" key="4">
    <source>
        <dbReference type="ARBA" id="ARBA00022679"/>
    </source>
</evidence>
<dbReference type="SMART" id="SM00823">
    <property type="entry name" value="PKS_PP"/>
    <property type="match status" value="1"/>
</dbReference>
<proteinExistence type="predicted"/>
<dbReference type="PROSITE" id="PS52004">
    <property type="entry name" value="KS3_2"/>
    <property type="match status" value="1"/>
</dbReference>
<evidence type="ECO:0000259" key="7">
    <source>
        <dbReference type="PROSITE" id="PS52004"/>
    </source>
</evidence>
<dbReference type="InterPro" id="IPR016039">
    <property type="entry name" value="Thiolase-like"/>
</dbReference>
<evidence type="ECO:0000259" key="6">
    <source>
        <dbReference type="PROSITE" id="PS50075"/>
    </source>
</evidence>
<dbReference type="GO" id="GO:0004312">
    <property type="term" value="F:fatty acid synthase activity"/>
    <property type="evidence" value="ECO:0007669"/>
    <property type="project" value="TreeGrafter"/>
</dbReference>
<name>A0A450S4I4_9GAMM</name>
<dbReference type="Gene3D" id="3.30.70.3290">
    <property type="match status" value="2"/>
</dbReference>
<dbReference type="UniPathway" id="UPA00094"/>
<dbReference type="InterPro" id="IPR050091">
    <property type="entry name" value="PKS_NRPS_Biosynth_Enz"/>
</dbReference>
<keyword evidence="3" id="KW-0597">Phosphoprotein</keyword>
<dbReference type="Pfam" id="PF22621">
    <property type="entry name" value="CurL-like_PKS_C"/>
    <property type="match status" value="1"/>
</dbReference>
<dbReference type="InterPro" id="IPR009081">
    <property type="entry name" value="PP-bd_ACP"/>
</dbReference>
<dbReference type="InterPro" id="IPR020806">
    <property type="entry name" value="PKS_PP-bd"/>
</dbReference>
<dbReference type="PANTHER" id="PTHR43775">
    <property type="entry name" value="FATTY ACID SYNTHASE"/>
    <property type="match status" value="1"/>
</dbReference>
<comment type="pathway">
    <text evidence="1">Lipid metabolism; fatty acid biosynthesis.</text>
</comment>
<dbReference type="GO" id="GO:0031177">
    <property type="term" value="F:phosphopantetheine binding"/>
    <property type="evidence" value="ECO:0007669"/>
    <property type="project" value="InterPro"/>
</dbReference>
<comment type="function">
    <text evidence="5">Involved in production of the polyketide antibiotic thailandamide.</text>
</comment>
<dbReference type="InterPro" id="IPR014031">
    <property type="entry name" value="Ketoacyl_synth_C"/>
</dbReference>
<dbReference type="SUPFAM" id="SSF52151">
    <property type="entry name" value="FabD/lysophospholipase-like"/>
    <property type="match status" value="1"/>
</dbReference>
<dbReference type="AlphaFoldDB" id="A0A450S4I4"/>
<dbReference type="Gene3D" id="1.10.1200.10">
    <property type="entry name" value="ACP-like"/>
    <property type="match status" value="1"/>
</dbReference>
<dbReference type="GO" id="GO:0006633">
    <property type="term" value="P:fatty acid biosynthetic process"/>
    <property type="evidence" value="ECO:0007669"/>
    <property type="project" value="UniProtKB-UniPathway"/>
</dbReference>
<keyword evidence="2" id="KW-0596">Phosphopantetheine</keyword>
<dbReference type="SMART" id="SM00827">
    <property type="entry name" value="PKS_AT"/>
    <property type="match status" value="1"/>
</dbReference>
<protein>
    <submittedName>
        <fullName evidence="8">Phosphopantetheine attachment site</fullName>
    </submittedName>
</protein>
<dbReference type="Gene3D" id="3.40.47.10">
    <property type="match status" value="1"/>
</dbReference>
<dbReference type="SUPFAM" id="SSF53901">
    <property type="entry name" value="Thiolase-like"/>
    <property type="match status" value="1"/>
</dbReference>
<dbReference type="PANTHER" id="PTHR43775:SF51">
    <property type="entry name" value="INACTIVE PHENOLPHTHIOCEROL SYNTHESIS POLYKETIDE SYNTHASE TYPE I PKS1-RELATED"/>
    <property type="match status" value="1"/>
</dbReference>
<dbReference type="InterPro" id="IPR001227">
    <property type="entry name" value="Ac_transferase_dom_sf"/>
</dbReference>
<dbReference type="Pfam" id="PF00550">
    <property type="entry name" value="PP-binding"/>
    <property type="match status" value="1"/>
</dbReference>
<dbReference type="PROSITE" id="PS50075">
    <property type="entry name" value="CARRIER"/>
    <property type="match status" value="1"/>
</dbReference>
<dbReference type="PROSITE" id="PS00606">
    <property type="entry name" value="KS3_1"/>
    <property type="match status" value="1"/>
</dbReference>
<dbReference type="InterPro" id="IPR020841">
    <property type="entry name" value="PKS_Beta-ketoAc_synthase_dom"/>
</dbReference>
<dbReference type="Pfam" id="PF02801">
    <property type="entry name" value="Ketoacyl-synt_C"/>
    <property type="match status" value="1"/>
</dbReference>
<evidence type="ECO:0000256" key="2">
    <source>
        <dbReference type="ARBA" id="ARBA00022450"/>
    </source>
</evidence>
<dbReference type="EMBL" id="CAADFD010000001">
    <property type="protein sequence ID" value="VFJ46736.1"/>
    <property type="molecule type" value="Genomic_DNA"/>
</dbReference>
<accession>A0A450S4I4</accession>
<dbReference type="SUPFAM" id="SSF47336">
    <property type="entry name" value="ACP-like"/>
    <property type="match status" value="1"/>
</dbReference>
<dbReference type="FunFam" id="3.40.47.10:FF:000019">
    <property type="entry name" value="Polyketide synthase type I"/>
    <property type="match status" value="1"/>
</dbReference>
<dbReference type="Gene3D" id="3.40.366.10">
    <property type="entry name" value="Malonyl-Coenzyme A Acyl Carrier Protein, domain 2"/>
    <property type="match status" value="2"/>
</dbReference>
<dbReference type="InterPro" id="IPR036736">
    <property type="entry name" value="ACP-like_sf"/>
</dbReference>
<feature type="domain" description="Carrier" evidence="6">
    <location>
        <begin position="20"/>
        <end position="94"/>
    </location>
</feature>
<sequence>MKKIHPEISPAATNPPITKDAIADWLSAKIGQQAGISPDEIDIGRPFLDYGLHSPAAMNLLEELGQWLGQPLCATLTYDYPNIDALARYLAGTREETPAAKIPISGSAIRKPTNTDSIAIIGLGCRFPKAGNPQQFWRNLKNGVDAIGKVPKTRWTPTDADVPRGGFIDDVEQFDPAFFDISPREARTMDPQQRLLLEVGWEALENAGIPVLSLAGSQTGVFIGIVSRDYYDYLFPTASSVYFDTGNHFSITANRLSYVWDLRGPSKAIDTACSASLAALHDACQSLRLGECDLALAGGVNLMLSPKMARRLLASRLLSPQGHCRTFDADANGYVRGEGCGVIVLKRTTDAIHDSDPILAQIKGSAINQDGRTNGITAPNGLAQQAVVRQALANAGVNAQEIGYIEAHGTGTPLGDPIEFNAIQEVLMSDRSPGEDCYIGSVKTNIGHLEPAAGIAGVIKTVLALQHREIPPHLHLEKPNPHLAITETSLSIPLEPTPWPSEQPFAGISSFGFGGTNVHVILGKAPAIDSVPVKCGDPLSQPRYSGSHSPAPDPIDASIKTGQAERPCHLLTLSAKSEAALRQLAESYATYLQSHPDVSLADISFTANTGRSHFDHRLALVAESPEEAERQLRTASYVIGKTARERSKLAFLFTGQDSQYQDMGRQLSETQPLFHEILDQCDAILRPLGVPLRHLPYPTDPIHAQPALFALEYALAKLWQSWGVVPGVIMGHDVGEYVAACIAGIFSLEDGLKLITARSHLTQILETGDMPTEFEKVASSITYARPQIPLCSGVTGEMATDEITTSDYWVRHARQPVRFGAGIQTLFEQGFENFLEIGPQPILLGIARRYLPDGVEGTWLPSLRQGQDDWGQLLWSLGEWYTRGGTVDWAAFDRGYTRRKVHLPTYPFQRQRCWFDKAFTEDTGTTPPFYRLLQQGNTRQLARQLERTEQLSEEERRHLPRFLEILAKQFKTPSSS</sequence>
<gene>
    <name evidence="8" type="ORF">BECKFW1821B_GA0114236_100157</name>
</gene>
<dbReference type="Pfam" id="PF00109">
    <property type="entry name" value="ketoacyl-synt"/>
    <property type="match status" value="1"/>
</dbReference>
<dbReference type="GO" id="GO:0004315">
    <property type="term" value="F:3-oxoacyl-[acyl-carrier-protein] synthase activity"/>
    <property type="evidence" value="ECO:0007669"/>
    <property type="project" value="InterPro"/>
</dbReference>
<dbReference type="InterPro" id="IPR014043">
    <property type="entry name" value="Acyl_transferase_dom"/>
</dbReference>
<dbReference type="InterPro" id="IPR016035">
    <property type="entry name" value="Acyl_Trfase/lysoPLipase"/>
</dbReference>